<dbReference type="Proteomes" id="UP000518752">
    <property type="component" value="Unassembled WGS sequence"/>
</dbReference>
<gene>
    <name evidence="1" type="ORF">D9757_014409</name>
</gene>
<dbReference type="AlphaFoldDB" id="A0A8H5CM15"/>
<evidence type="ECO:0000313" key="2">
    <source>
        <dbReference type="Proteomes" id="UP000518752"/>
    </source>
</evidence>
<accession>A0A8H5CM15</accession>
<sequence length="156" mass="17884">MNPPRSLLHPSPYLFGFFLTSHQLKSIAEQNLTAEEIASANDDYALAINRYFHEAESNQIILSTSKEQYDHFYGQAVVPSYDGKAPELDASCCRQLLREFILGFPPSIRKEFGRIGVGTMQWPRYYPSEPSWLWECMYDYLKDSAKGQKEEEDSGA</sequence>
<dbReference type="EMBL" id="JAACJN010000414">
    <property type="protein sequence ID" value="KAF5344210.1"/>
    <property type="molecule type" value="Genomic_DNA"/>
</dbReference>
<name>A0A8H5CM15_9AGAR</name>
<comment type="caution">
    <text evidence="1">The sequence shown here is derived from an EMBL/GenBank/DDBJ whole genome shotgun (WGS) entry which is preliminary data.</text>
</comment>
<organism evidence="1 2">
    <name type="scientific">Collybiopsis confluens</name>
    <dbReference type="NCBI Taxonomy" id="2823264"/>
    <lineage>
        <taxon>Eukaryota</taxon>
        <taxon>Fungi</taxon>
        <taxon>Dikarya</taxon>
        <taxon>Basidiomycota</taxon>
        <taxon>Agaricomycotina</taxon>
        <taxon>Agaricomycetes</taxon>
        <taxon>Agaricomycetidae</taxon>
        <taxon>Agaricales</taxon>
        <taxon>Marasmiineae</taxon>
        <taxon>Omphalotaceae</taxon>
        <taxon>Collybiopsis</taxon>
    </lineage>
</organism>
<protein>
    <submittedName>
        <fullName evidence="1">Uncharacterized protein</fullName>
    </submittedName>
</protein>
<reference evidence="1 2" key="1">
    <citation type="journal article" date="2020" name="ISME J.">
        <title>Uncovering the hidden diversity of litter-decomposition mechanisms in mushroom-forming fungi.</title>
        <authorList>
            <person name="Floudas D."/>
            <person name="Bentzer J."/>
            <person name="Ahren D."/>
            <person name="Johansson T."/>
            <person name="Persson P."/>
            <person name="Tunlid A."/>
        </authorList>
    </citation>
    <scope>NUCLEOTIDE SEQUENCE [LARGE SCALE GENOMIC DNA]</scope>
    <source>
        <strain evidence="1 2">CBS 406.79</strain>
    </source>
</reference>
<evidence type="ECO:0000313" key="1">
    <source>
        <dbReference type="EMBL" id="KAF5344210.1"/>
    </source>
</evidence>
<keyword evidence="2" id="KW-1185">Reference proteome</keyword>
<proteinExistence type="predicted"/>